<dbReference type="EMBL" id="SPSB01000002">
    <property type="protein sequence ID" value="TFV95804.1"/>
    <property type="molecule type" value="Genomic_DNA"/>
</dbReference>
<dbReference type="Pfam" id="PF01906">
    <property type="entry name" value="YbjQ_1"/>
    <property type="match status" value="1"/>
</dbReference>
<dbReference type="InterPro" id="IPR035439">
    <property type="entry name" value="UPF0145_dom_sf"/>
</dbReference>
<dbReference type="PANTHER" id="PTHR34068">
    <property type="entry name" value="UPF0145 PROTEIN YBJQ"/>
    <property type="match status" value="1"/>
</dbReference>
<protein>
    <submittedName>
        <fullName evidence="2">Heavy metal-binding domain-containing protein</fullName>
    </submittedName>
</protein>
<evidence type="ECO:0000313" key="2">
    <source>
        <dbReference type="EMBL" id="TFV95804.1"/>
    </source>
</evidence>
<comment type="caution">
    <text evidence="2">The sequence shown here is derived from an EMBL/GenBank/DDBJ whole genome shotgun (WGS) entry which is preliminary data.</text>
</comment>
<dbReference type="PANTHER" id="PTHR34068:SF1">
    <property type="entry name" value="UPF0145 PROTEIN YBJQ"/>
    <property type="match status" value="1"/>
</dbReference>
<keyword evidence="3" id="KW-1185">Reference proteome</keyword>
<name>A0A4Y9QTC4_9BACT</name>
<evidence type="ECO:0000256" key="1">
    <source>
        <dbReference type="ARBA" id="ARBA00010751"/>
    </source>
</evidence>
<organism evidence="2 3">
    <name type="scientific">Algoriphagus kandeliae</name>
    <dbReference type="NCBI Taxonomy" id="2562278"/>
    <lineage>
        <taxon>Bacteria</taxon>
        <taxon>Pseudomonadati</taxon>
        <taxon>Bacteroidota</taxon>
        <taxon>Cytophagia</taxon>
        <taxon>Cytophagales</taxon>
        <taxon>Cyclobacteriaceae</taxon>
        <taxon>Algoriphagus</taxon>
    </lineage>
</organism>
<sequence>MTKEICPNCGAKIGFGLVSSNHLQNENVTRFLNDFTESKAEAYCEKCYPELFHEANKNYQPKLKQAKDFISNHISELPILTIHQPPKWDYEPVSIVTAQLVAGTGLVAEVVSSWSDFFGSNSNTYRQKLIDAEENCKQQLRAQALKLKCHAIIATDIDYSEAGAGKGMLMVCMAGTAVKIKNLQDLGENFSNLDQLIKESENFEILDSYNARVPNS</sequence>
<accession>A0A4Y9QTC4</accession>
<gene>
    <name evidence="2" type="ORF">E4S40_06160</name>
</gene>
<dbReference type="Proteomes" id="UP000297647">
    <property type="component" value="Unassembled WGS sequence"/>
</dbReference>
<dbReference type="RefSeq" id="WP_135072258.1">
    <property type="nucleotide sequence ID" value="NZ_SPSB01000002.1"/>
</dbReference>
<dbReference type="AlphaFoldDB" id="A0A4Y9QTC4"/>
<dbReference type="InterPro" id="IPR002765">
    <property type="entry name" value="UPF0145_YbjQ-like"/>
</dbReference>
<reference evidence="2 3" key="1">
    <citation type="submission" date="2019-03" db="EMBL/GenBank/DDBJ databases">
        <title>Algoriphagus sp. nov, a new strain isolated from root system soil of mangrove plant Kandelia.</title>
        <authorList>
            <person name="Yin Q."/>
            <person name="Wang K."/>
            <person name="Song Z."/>
        </authorList>
    </citation>
    <scope>NUCLEOTIDE SEQUENCE [LARGE SCALE GENOMIC DNA]</scope>
    <source>
        <strain evidence="2 3">XY-J91</strain>
    </source>
</reference>
<proteinExistence type="inferred from homology"/>
<evidence type="ECO:0000313" key="3">
    <source>
        <dbReference type="Proteomes" id="UP000297647"/>
    </source>
</evidence>
<dbReference type="Gene3D" id="3.30.110.70">
    <property type="entry name" value="Hypothetical protein apc22750. Chain B"/>
    <property type="match status" value="1"/>
</dbReference>
<dbReference type="OrthoDB" id="9796448at2"/>
<dbReference type="SUPFAM" id="SSF117782">
    <property type="entry name" value="YbjQ-like"/>
    <property type="match status" value="1"/>
</dbReference>
<comment type="similarity">
    <text evidence="1">Belongs to the UPF0145 family.</text>
</comment>